<comment type="similarity">
    <text evidence="2">Belongs to the mitochondrial carrier (TC 2.A.29) family.</text>
</comment>
<evidence type="ECO:0000313" key="10">
    <source>
        <dbReference type="EMBL" id="WOO78100.1"/>
    </source>
</evidence>
<dbReference type="InterPro" id="IPR018108">
    <property type="entry name" value="MCP_transmembrane"/>
</dbReference>
<dbReference type="EMBL" id="CP086714">
    <property type="protein sequence ID" value="WOO78100.1"/>
    <property type="molecule type" value="Genomic_DNA"/>
</dbReference>
<sequence>MLFARAPEKDPLGDLDKMGFFSKFFISVLAIIIMSMSAAVSIAAFMPFLGALVRLRANYNPKAVGFAGTENTVGPRLTGLWGTLKRTKRLEGWYGLYKGAFASFAHVVLISAFTIIFIGAAGYKNVAERKASFGLFLLPFVTAAIALPMAILENRAIITPYRLPNDLRGSLDILLSNHERARPLSLYATPGLLPAVFIRGLLHLLVVRGLHAAILGGQKIGQAAAWRTILYVLFLAISTLWITPLDVIITKLSVQPNLGGEVAVSSAEEIDEATPEGLRFAGTDEDVIGLRPTTEAYTSLVDAAHKINDEEGWQTFYRGWWWTALAAVVPFLATGH</sequence>
<keyword evidence="7 8" id="KW-0472">Membrane</keyword>
<feature type="repeat" description="Solcar" evidence="8">
    <location>
        <begin position="25"/>
        <end position="124"/>
    </location>
</feature>
<feature type="transmembrane region" description="Helical" evidence="9">
    <location>
        <begin position="184"/>
        <end position="204"/>
    </location>
</feature>
<evidence type="ECO:0000256" key="2">
    <source>
        <dbReference type="ARBA" id="ARBA00006375"/>
    </source>
</evidence>
<evidence type="ECO:0008006" key="12">
    <source>
        <dbReference type="Google" id="ProtNLM"/>
    </source>
</evidence>
<protein>
    <recommendedName>
        <fullName evidence="12">Mitochondrial carrier</fullName>
    </recommendedName>
</protein>
<keyword evidence="4 8" id="KW-0812">Transmembrane</keyword>
<keyword evidence="3" id="KW-0813">Transport</keyword>
<dbReference type="AlphaFoldDB" id="A0AAF0Y196"/>
<dbReference type="GO" id="GO:0016020">
    <property type="term" value="C:membrane"/>
    <property type="evidence" value="ECO:0007669"/>
    <property type="project" value="UniProtKB-SubCell"/>
</dbReference>
<name>A0AAF0Y196_9TREE</name>
<feature type="transmembrane region" description="Helical" evidence="9">
    <location>
        <begin position="224"/>
        <end position="243"/>
    </location>
</feature>
<feature type="transmembrane region" description="Helical" evidence="9">
    <location>
        <begin position="20"/>
        <end position="53"/>
    </location>
</feature>
<feature type="transmembrane region" description="Helical" evidence="9">
    <location>
        <begin position="133"/>
        <end position="152"/>
    </location>
</feature>
<evidence type="ECO:0000256" key="5">
    <source>
        <dbReference type="ARBA" id="ARBA00022737"/>
    </source>
</evidence>
<proteinExistence type="inferred from homology"/>
<dbReference type="GO" id="GO:0006862">
    <property type="term" value="P:nucleotide transport"/>
    <property type="evidence" value="ECO:0007669"/>
    <property type="project" value="InterPro"/>
</dbReference>
<dbReference type="GeneID" id="87804908"/>
<dbReference type="Gene3D" id="1.50.40.10">
    <property type="entry name" value="Mitochondrial carrier domain"/>
    <property type="match status" value="2"/>
</dbReference>
<dbReference type="RefSeq" id="XP_062624132.1">
    <property type="nucleotide sequence ID" value="XM_062768148.1"/>
</dbReference>
<evidence type="ECO:0000256" key="7">
    <source>
        <dbReference type="ARBA" id="ARBA00023136"/>
    </source>
</evidence>
<gene>
    <name evidence="10" type="ORF">LOC62_01G001653</name>
</gene>
<dbReference type="PANTHER" id="PTHR45683">
    <property type="entry name" value="MITOCHONDRIAL NICOTINAMIDE ADENINE DINUCLEOTIDE TRANSPORTER 1-RELATED-RELATED"/>
    <property type="match status" value="1"/>
</dbReference>
<evidence type="ECO:0000256" key="8">
    <source>
        <dbReference type="PROSITE-ProRule" id="PRU00282"/>
    </source>
</evidence>
<evidence type="ECO:0000256" key="4">
    <source>
        <dbReference type="ARBA" id="ARBA00022692"/>
    </source>
</evidence>
<accession>A0AAF0Y196</accession>
<dbReference type="GO" id="GO:0055085">
    <property type="term" value="P:transmembrane transport"/>
    <property type="evidence" value="ECO:0007669"/>
    <property type="project" value="InterPro"/>
</dbReference>
<keyword evidence="5" id="KW-0677">Repeat</keyword>
<evidence type="ECO:0000256" key="9">
    <source>
        <dbReference type="SAM" id="Phobius"/>
    </source>
</evidence>
<dbReference type="InterPro" id="IPR023395">
    <property type="entry name" value="MCP_dom_sf"/>
</dbReference>
<dbReference type="InterPro" id="IPR044712">
    <property type="entry name" value="SLC25A32-like"/>
</dbReference>
<feature type="transmembrane region" description="Helical" evidence="9">
    <location>
        <begin position="95"/>
        <end position="121"/>
    </location>
</feature>
<dbReference type="PROSITE" id="PS50920">
    <property type="entry name" value="SOLCAR"/>
    <property type="match status" value="1"/>
</dbReference>
<dbReference type="SUPFAM" id="SSF103506">
    <property type="entry name" value="Mitochondrial carrier"/>
    <property type="match status" value="1"/>
</dbReference>
<comment type="subcellular location">
    <subcellularLocation>
        <location evidence="1">Membrane</location>
        <topology evidence="1">Multi-pass membrane protein</topology>
    </subcellularLocation>
</comment>
<keyword evidence="11" id="KW-1185">Reference proteome</keyword>
<evidence type="ECO:0000313" key="11">
    <source>
        <dbReference type="Proteomes" id="UP000827549"/>
    </source>
</evidence>
<dbReference type="Proteomes" id="UP000827549">
    <property type="component" value="Chromosome 1"/>
</dbReference>
<evidence type="ECO:0000256" key="1">
    <source>
        <dbReference type="ARBA" id="ARBA00004141"/>
    </source>
</evidence>
<evidence type="ECO:0000256" key="6">
    <source>
        <dbReference type="ARBA" id="ARBA00022989"/>
    </source>
</evidence>
<keyword evidence="6 9" id="KW-1133">Transmembrane helix</keyword>
<reference evidence="10" key="1">
    <citation type="submission" date="2023-10" db="EMBL/GenBank/DDBJ databases">
        <authorList>
            <person name="Noh H."/>
        </authorList>
    </citation>
    <scope>NUCLEOTIDE SEQUENCE</scope>
    <source>
        <strain evidence="10">DUCC4014</strain>
    </source>
</reference>
<organism evidence="10 11">
    <name type="scientific">Vanrija pseudolonga</name>
    <dbReference type="NCBI Taxonomy" id="143232"/>
    <lineage>
        <taxon>Eukaryota</taxon>
        <taxon>Fungi</taxon>
        <taxon>Dikarya</taxon>
        <taxon>Basidiomycota</taxon>
        <taxon>Agaricomycotina</taxon>
        <taxon>Tremellomycetes</taxon>
        <taxon>Trichosporonales</taxon>
        <taxon>Trichosporonaceae</taxon>
        <taxon>Vanrija</taxon>
    </lineage>
</organism>
<evidence type="ECO:0000256" key="3">
    <source>
        <dbReference type="ARBA" id="ARBA00022448"/>
    </source>
</evidence>